<comment type="similarity">
    <text evidence="2">Belongs to the beta sliding clamp family.</text>
</comment>
<evidence type="ECO:0000256" key="2">
    <source>
        <dbReference type="ARBA" id="ARBA00010752"/>
    </source>
</evidence>
<protein>
    <submittedName>
        <fullName evidence="9">Beta clamp protein</fullName>
    </submittedName>
</protein>
<evidence type="ECO:0000256" key="4">
    <source>
        <dbReference type="ARBA" id="ARBA00022679"/>
    </source>
</evidence>
<keyword evidence="6" id="KW-0235">DNA replication</keyword>
<proteinExistence type="inferred from homology"/>
<evidence type="ECO:0000256" key="7">
    <source>
        <dbReference type="ARBA" id="ARBA00022932"/>
    </source>
</evidence>
<evidence type="ECO:0000256" key="3">
    <source>
        <dbReference type="ARBA" id="ARBA00022490"/>
    </source>
</evidence>
<dbReference type="SUPFAM" id="SSF55979">
    <property type="entry name" value="DNA clamp"/>
    <property type="match status" value="3"/>
</dbReference>
<dbReference type="InterPro" id="IPR046938">
    <property type="entry name" value="DNA_clamp_sf"/>
</dbReference>
<dbReference type="Gene3D" id="3.70.10.10">
    <property type="match status" value="1"/>
</dbReference>
<dbReference type="SMART" id="SM00480">
    <property type="entry name" value="POL3Bc"/>
    <property type="match status" value="1"/>
</dbReference>
<evidence type="ECO:0000256" key="5">
    <source>
        <dbReference type="ARBA" id="ARBA00022695"/>
    </source>
</evidence>
<reference evidence="9" key="1">
    <citation type="journal article" date="2021" name="Proc. Natl. Acad. Sci. U.S.A.">
        <title>A Catalog of Tens of Thousands of Viruses from Human Metagenomes Reveals Hidden Associations with Chronic Diseases.</title>
        <authorList>
            <person name="Tisza M.J."/>
            <person name="Buck C.B."/>
        </authorList>
    </citation>
    <scope>NUCLEOTIDE SEQUENCE</scope>
    <source>
        <strain evidence="9">CtsK93</strain>
    </source>
</reference>
<evidence type="ECO:0000256" key="1">
    <source>
        <dbReference type="ARBA" id="ARBA00004496"/>
    </source>
</evidence>
<dbReference type="EMBL" id="BK015446">
    <property type="protein sequence ID" value="DAE07098.1"/>
    <property type="molecule type" value="Genomic_DNA"/>
</dbReference>
<evidence type="ECO:0000256" key="8">
    <source>
        <dbReference type="ARBA" id="ARBA00023125"/>
    </source>
</evidence>
<dbReference type="Gene3D" id="3.10.150.10">
    <property type="entry name" value="DNA Polymerase III, subunit A, domain 2"/>
    <property type="match status" value="1"/>
</dbReference>
<keyword evidence="3" id="KW-0963">Cytoplasm</keyword>
<evidence type="ECO:0000256" key="6">
    <source>
        <dbReference type="ARBA" id="ARBA00022705"/>
    </source>
</evidence>
<keyword evidence="4" id="KW-0808">Transferase</keyword>
<dbReference type="GO" id="GO:0003887">
    <property type="term" value="F:DNA-directed DNA polymerase activity"/>
    <property type="evidence" value="ECO:0007669"/>
    <property type="project" value="UniProtKB-KW"/>
</dbReference>
<dbReference type="GO" id="GO:0006271">
    <property type="term" value="P:DNA strand elongation involved in DNA replication"/>
    <property type="evidence" value="ECO:0007669"/>
    <property type="project" value="TreeGrafter"/>
</dbReference>
<keyword evidence="7" id="KW-0239">DNA-directed DNA polymerase</keyword>
<keyword evidence="8" id="KW-0238">DNA-binding</keyword>
<dbReference type="GO" id="GO:0003677">
    <property type="term" value="F:DNA binding"/>
    <property type="evidence" value="ECO:0007669"/>
    <property type="project" value="UniProtKB-KW"/>
</dbReference>
<dbReference type="InterPro" id="IPR001001">
    <property type="entry name" value="DNA_polIII_beta"/>
</dbReference>
<sequence length="366" mass="42319">MRIKFNKKDFLNAIKTGGSFSSKRTPLPILQSVKVQIVDNTCWLLSYNDKNAIKTHFKLEESYKNIEFCIDKDDIENYVSLLMEDYFDIDVDNEKLNAIVSTPNSTMNFPLHDVRVYPTLAQEVNCDTFTLDANLLGYWIQKGMPLLEYDEFQPNNQHLHLFIKDNKVDVFAFNFDKMYHDSAYIDYEGELKVSIDMSAFAALRKALSNEQKVTIKNGEKNIIVIGDNSMLLIRKYDFKPLDFYMLLKYQPLFEVEIDKKIFHSIVSRAIYVQDDTKTGTMTLNFDETGITFVSENMELNKKLEERVEVVGGKEFKQTFILQKLLLVLNSISSDKVVIRPCGQNALFEIGNTEYTTESGYISPCRD</sequence>
<evidence type="ECO:0000313" key="9">
    <source>
        <dbReference type="EMBL" id="DAE07098.1"/>
    </source>
</evidence>
<dbReference type="PANTHER" id="PTHR30478:SF0">
    <property type="entry name" value="BETA SLIDING CLAMP"/>
    <property type="match status" value="1"/>
</dbReference>
<organism evidence="9">
    <name type="scientific">Myoviridae sp. ctsK93</name>
    <dbReference type="NCBI Taxonomy" id="2825190"/>
    <lineage>
        <taxon>Viruses</taxon>
        <taxon>Duplodnaviria</taxon>
        <taxon>Heunggongvirae</taxon>
        <taxon>Uroviricota</taxon>
        <taxon>Caudoviricetes</taxon>
    </lineage>
</organism>
<dbReference type="PANTHER" id="PTHR30478">
    <property type="entry name" value="DNA POLYMERASE III SUBUNIT BETA"/>
    <property type="match status" value="1"/>
</dbReference>
<comment type="subcellular location">
    <subcellularLocation>
        <location evidence="1">Cytoplasm</location>
    </subcellularLocation>
</comment>
<accession>A0A8S5PJL5</accession>
<dbReference type="GO" id="GO:0009360">
    <property type="term" value="C:DNA polymerase III complex"/>
    <property type="evidence" value="ECO:0007669"/>
    <property type="project" value="InterPro"/>
</dbReference>
<name>A0A8S5PJL5_9CAUD</name>
<keyword evidence="5" id="KW-0548">Nucleotidyltransferase</keyword>